<gene>
    <name evidence="2" type="ORF">SAMEA4412692_01480</name>
</gene>
<keyword evidence="1" id="KW-0812">Transmembrane</keyword>
<protein>
    <submittedName>
        <fullName evidence="2">Uncharacterized conserved protein</fullName>
    </submittedName>
</protein>
<name>A0A239SX71_9STRE</name>
<feature type="transmembrane region" description="Helical" evidence="1">
    <location>
        <begin position="93"/>
        <end position="111"/>
    </location>
</feature>
<reference evidence="2 3" key="1">
    <citation type="submission" date="2017-06" db="EMBL/GenBank/DDBJ databases">
        <authorList>
            <consortium name="Pathogen Informatics"/>
        </authorList>
    </citation>
    <scope>NUCLEOTIDE SEQUENCE [LARGE SCALE GENOMIC DNA]</scope>
    <source>
        <strain evidence="2 3">NCTC13788</strain>
    </source>
</reference>
<dbReference type="InterPro" id="IPR005325">
    <property type="entry name" value="DUF308_memb"/>
</dbReference>
<feature type="transmembrane region" description="Helical" evidence="1">
    <location>
        <begin position="123"/>
        <end position="142"/>
    </location>
</feature>
<evidence type="ECO:0000313" key="3">
    <source>
        <dbReference type="Proteomes" id="UP000215185"/>
    </source>
</evidence>
<feature type="transmembrane region" description="Helical" evidence="1">
    <location>
        <begin position="65"/>
        <end position="87"/>
    </location>
</feature>
<dbReference type="InterPro" id="IPR052712">
    <property type="entry name" value="Acid_resist_chaperone_HdeD"/>
</dbReference>
<dbReference type="PANTHER" id="PTHR34989:SF1">
    <property type="entry name" value="PROTEIN HDED"/>
    <property type="match status" value="1"/>
</dbReference>
<proteinExistence type="predicted"/>
<dbReference type="PANTHER" id="PTHR34989">
    <property type="entry name" value="PROTEIN HDED"/>
    <property type="match status" value="1"/>
</dbReference>
<dbReference type="AlphaFoldDB" id="A0A239SX71"/>
<keyword evidence="3" id="KW-1185">Reference proteome</keyword>
<sequence>MKWNKWPSLLLGLLLFFTGWQVLRNPGASLYTFGIYFIALMFVSAIVDIFGYFAQPKEFRRGWDLASALATAILALMLMLSDTSILWRIPTAVAIWLLIKGGSRLAIAFSLTQNSGGLFGHHLAWFGVITILLGMFLLFNPFLTVLMVAYLIGFTLIYEGVMAIINFFRA</sequence>
<dbReference type="STRING" id="1123308.GCA_000380085_01782"/>
<organism evidence="2 3">
    <name type="scientific">Streptococcus merionis</name>
    <dbReference type="NCBI Taxonomy" id="400065"/>
    <lineage>
        <taxon>Bacteria</taxon>
        <taxon>Bacillati</taxon>
        <taxon>Bacillota</taxon>
        <taxon>Bacilli</taxon>
        <taxon>Lactobacillales</taxon>
        <taxon>Streptococcaceae</taxon>
        <taxon>Streptococcus</taxon>
    </lineage>
</organism>
<dbReference type="Proteomes" id="UP000215185">
    <property type="component" value="Chromosome 1"/>
</dbReference>
<dbReference type="eggNOG" id="COG3247">
    <property type="taxonomic scope" value="Bacteria"/>
</dbReference>
<evidence type="ECO:0000313" key="2">
    <source>
        <dbReference type="EMBL" id="SNU89428.1"/>
    </source>
</evidence>
<feature type="transmembrane region" description="Helical" evidence="1">
    <location>
        <begin position="148"/>
        <end position="168"/>
    </location>
</feature>
<feature type="transmembrane region" description="Helical" evidence="1">
    <location>
        <begin position="34"/>
        <end position="53"/>
    </location>
</feature>
<dbReference type="GO" id="GO:0005886">
    <property type="term" value="C:plasma membrane"/>
    <property type="evidence" value="ECO:0007669"/>
    <property type="project" value="TreeGrafter"/>
</dbReference>
<keyword evidence="1" id="KW-0472">Membrane</keyword>
<keyword evidence="1" id="KW-1133">Transmembrane helix</keyword>
<dbReference type="RefSeq" id="WP_018374323.1">
    <property type="nucleotide sequence ID" value="NZ_CASUGH010000079.1"/>
</dbReference>
<accession>A0A239SX71</accession>
<dbReference type="Pfam" id="PF03729">
    <property type="entry name" value="DUF308"/>
    <property type="match status" value="2"/>
</dbReference>
<dbReference type="EMBL" id="LT906439">
    <property type="protein sequence ID" value="SNU89428.1"/>
    <property type="molecule type" value="Genomic_DNA"/>
</dbReference>
<dbReference type="KEGG" id="smen:SAMEA4412692_1480"/>
<evidence type="ECO:0000256" key="1">
    <source>
        <dbReference type="SAM" id="Phobius"/>
    </source>
</evidence>